<dbReference type="InterPro" id="IPR002165">
    <property type="entry name" value="Plexin_repeat"/>
</dbReference>
<gene>
    <name evidence="12" type="ORF">LSTR_LSTR000769</name>
</gene>
<evidence type="ECO:0000313" key="13">
    <source>
        <dbReference type="Proteomes" id="UP000291343"/>
    </source>
</evidence>
<dbReference type="PROSITE" id="PS51004">
    <property type="entry name" value="SEMA"/>
    <property type="match status" value="1"/>
</dbReference>
<dbReference type="Proteomes" id="UP000291343">
    <property type="component" value="Unassembled WGS sequence"/>
</dbReference>
<feature type="transmembrane region" description="Helical" evidence="9">
    <location>
        <begin position="623"/>
        <end position="645"/>
    </location>
</feature>
<dbReference type="GO" id="GO:0030335">
    <property type="term" value="P:positive regulation of cell migration"/>
    <property type="evidence" value="ECO:0007669"/>
    <property type="project" value="TreeGrafter"/>
</dbReference>
<protein>
    <recommendedName>
        <fullName evidence="11">Sema domain-containing protein</fullName>
    </recommendedName>
</protein>
<evidence type="ECO:0000259" key="11">
    <source>
        <dbReference type="PROSITE" id="PS51004"/>
    </source>
</evidence>
<evidence type="ECO:0000256" key="6">
    <source>
        <dbReference type="ARBA" id="ARBA00023180"/>
    </source>
</evidence>
<evidence type="ECO:0000256" key="10">
    <source>
        <dbReference type="SAM" id="SignalP"/>
    </source>
</evidence>
<dbReference type="PANTHER" id="PTHR11036:SF131">
    <property type="entry name" value="MIP07328P"/>
    <property type="match status" value="1"/>
</dbReference>
<feature type="chain" id="PRO_5019791150" description="Sema domain-containing protein" evidence="10">
    <location>
        <begin position="33"/>
        <end position="719"/>
    </location>
</feature>
<comment type="caution">
    <text evidence="12">The sequence shown here is derived from an EMBL/GenBank/DDBJ whole genome shotgun (WGS) entry which is preliminary data.</text>
</comment>
<dbReference type="Pfam" id="PF01403">
    <property type="entry name" value="Sema"/>
    <property type="match status" value="1"/>
</dbReference>
<keyword evidence="3" id="KW-0524">Neurogenesis</keyword>
<dbReference type="GO" id="GO:0071526">
    <property type="term" value="P:semaphorin-plexin signaling pathway"/>
    <property type="evidence" value="ECO:0007669"/>
    <property type="project" value="TreeGrafter"/>
</dbReference>
<dbReference type="PANTHER" id="PTHR11036">
    <property type="entry name" value="SEMAPHORIN"/>
    <property type="match status" value="1"/>
</dbReference>
<proteinExistence type="predicted"/>
<comment type="caution">
    <text evidence="7">Lacks conserved residue(s) required for the propagation of feature annotation.</text>
</comment>
<dbReference type="InterPro" id="IPR036352">
    <property type="entry name" value="Semap_dom_sf"/>
</dbReference>
<comment type="subcellular location">
    <subcellularLocation>
        <location evidence="1">Membrane</location>
    </subcellularLocation>
</comment>
<evidence type="ECO:0000256" key="7">
    <source>
        <dbReference type="PROSITE-ProRule" id="PRU00352"/>
    </source>
</evidence>
<reference evidence="12 13" key="1">
    <citation type="journal article" date="2017" name="Gigascience">
        <title>Genome sequence of the small brown planthopper, Laodelphax striatellus.</title>
        <authorList>
            <person name="Zhu J."/>
            <person name="Jiang F."/>
            <person name="Wang X."/>
            <person name="Yang P."/>
            <person name="Bao Y."/>
            <person name="Zhao W."/>
            <person name="Wang W."/>
            <person name="Lu H."/>
            <person name="Wang Q."/>
            <person name="Cui N."/>
            <person name="Li J."/>
            <person name="Chen X."/>
            <person name="Luo L."/>
            <person name="Yu J."/>
            <person name="Kang L."/>
            <person name="Cui F."/>
        </authorList>
    </citation>
    <scope>NUCLEOTIDE SEQUENCE [LARGE SCALE GENOMIC DNA]</scope>
    <source>
        <strain evidence="12">Lst14</strain>
    </source>
</reference>
<feature type="region of interest" description="Disordered" evidence="8">
    <location>
        <begin position="696"/>
        <end position="719"/>
    </location>
</feature>
<feature type="signal peptide" evidence="10">
    <location>
        <begin position="1"/>
        <end position="32"/>
    </location>
</feature>
<evidence type="ECO:0000256" key="2">
    <source>
        <dbReference type="ARBA" id="ARBA00022782"/>
    </source>
</evidence>
<dbReference type="InterPro" id="IPR027231">
    <property type="entry name" value="Semaphorin"/>
</dbReference>
<keyword evidence="9" id="KW-1133">Transmembrane helix</keyword>
<dbReference type="Pfam" id="PF01437">
    <property type="entry name" value="PSI"/>
    <property type="match status" value="1"/>
</dbReference>
<evidence type="ECO:0000256" key="4">
    <source>
        <dbReference type="ARBA" id="ARBA00023136"/>
    </source>
</evidence>
<dbReference type="GO" id="GO:0045499">
    <property type="term" value="F:chemorepellent activity"/>
    <property type="evidence" value="ECO:0007669"/>
    <property type="project" value="TreeGrafter"/>
</dbReference>
<dbReference type="SMART" id="SM00630">
    <property type="entry name" value="Sema"/>
    <property type="match status" value="1"/>
</dbReference>
<accession>A0A482XGI0</accession>
<dbReference type="SUPFAM" id="SSF103575">
    <property type="entry name" value="Plexin repeat"/>
    <property type="match status" value="1"/>
</dbReference>
<dbReference type="GO" id="GO:0030215">
    <property type="term" value="F:semaphorin receptor binding"/>
    <property type="evidence" value="ECO:0007669"/>
    <property type="project" value="InterPro"/>
</dbReference>
<keyword evidence="5" id="KW-1015">Disulfide bond</keyword>
<feature type="compositionally biased region" description="Polar residues" evidence="8">
    <location>
        <begin position="698"/>
        <end position="709"/>
    </location>
</feature>
<dbReference type="OrthoDB" id="9988752at2759"/>
<dbReference type="GO" id="GO:0005886">
    <property type="term" value="C:plasma membrane"/>
    <property type="evidence" value="ECO:0007669"/>
    <property type="project" value="TreeGrafter"/>
</dbReference>
<dbReference type="Gene3D" id="2.130.10.10">
    <property type="entry name" value="YVTN repeat-like/Quinoprotein amine dehydrogenase"/>
    <property type="match status" value="1"/>
</dbReference>
<keyword evidence="4 9" id="KW-0472">Membrane</keyword>
<keyword evidence="6" id="KW-0325">Glycoprotein</keyword>
<organism evidence="12 13">
    <name type="scientific">Laodelphax striatellus</name>
    <name type="common">Small brown planthopper</name>
    <name type="synonym">Delphax striatella</name>
    <dbReference type="NCBI Taxonomy" id="195883"/>
    <lineage>
        <taxon>Eukaryota</taxon>
        <taxon>Metazoa</taxon>
        <taxon>Ecdysozoa</taxon>
        <taxon>Arthropoda</taxon>
        <taxon>Hexapoda</taxon>
        <taxon>Insecta</taxon>
        <taxon>Pterygota</taxon>
        <taxon>Neoptera</taxon>
        <taxon>Paraneoptera</taxon>
        <taxon>Hemiptera</taxon>
        <taxon>Auchenorrhyncha</taxon>
        <taxon>Fulgoroidea</taxon>
        <taxon>Delphacidae</taxon>
        <taxon>Criomorphinae</taxon>
        <taxon>Laodelphax</taxon>
    </lineage>
</organism>
<dbReference type="InterPro" id="IPR001627">
    <property type="entry name" value="Semap_dom"/>
</dbReference>
<dbReference type="AlphaFoldDB" id="A0A482XGI0"/>
<keyword evidence="2" id="KW-0221">Differentiation</keyword>
<dbReference type="CDD" id="cd11237">
    <property type="entry name" value="Sema_1A"/>
    <property type="match status" value="1"/>
</dbReference>
<sequence>MLVGVVQPVASCCMQLSLLLPLLLLLAAGGGGGWVKGVGAWVQTVAPKLTFPYRDSAAEPTHRFLGNDSAVDLFRLLQLEATTATIGARNVVYNISLSNLTEFRSRRIVWHPTGAHKELCFLKGKSEHHCHNYIRVGARVDDSQLLLCGTNAYKPLCRTYSIKENGEAEMTKETEGLGKSPYDPEHNSTAIYADGQLYAATVADFSGVDPLIFREPLRTERSDLKQLNEPSFVSSIAYKDYVLFFFREAAVEYMNCGKVVYSRVARVCKNDKGGPHQFYDRWTSFLKSRLNCSVPGDYPFYFDEIQSTSDIIETKGGQKMIYAVFTTPGNSIGGSAVCAFTMDDIMQTFDGYFKEQPSMNSNWMRVSPSKVPEPRPGDCVSDSRTLPDVSVNFVKSHSLMDSAVPSSFSLPFLVRISFQYRFTAVAVDPQVKAINGNTYDVVFIGTDDGRIISGVNVENEPDVKPVVIEEIQVLKPGTPVRNLKIIRVEGLPDKLMIIADELVQTILLHRCTAAKMNNCGMCIGIQDPYCAWDSSEDRCVAVNDFVGSHKLLFQNIPRGQHKMCKPPHVVSAVAVKPLERGIAGDEAGKDEVICPKCSICNPLPCTSDGQAQEKIVIYTADTLGMAVATSVLATLVVGFVAGYLFSRHYSHLPMHTHHQLNRLTGDNLNAEGPSYIPPCANNKPAINLVLNVPPKNANGKNANSSTDNKPIQKVKKTYI</sequence>
<dbReference type="EMBL" id="QKKF02010319">
    <property type="protein sequence ID" value="RZF44817.1"/>
    <property type="molecule type" value="Genomic_DNA"/>
</dbReference>
<dbReference type="InterPro" id="IPR016201">
    <property type="entry name" value="PSI"/>
</dbReference>
<name>A0A482XGI0_LAOST</name>
<dbReference type="FunFam" id="2.130.10.10:FF:000346">
    <property type="entry name" value="Sema-1a, isoform D"/>
    <property type="match status" value="1"/>
</dbReference>
<evidence type="ECO:0000256" key="9">
    <source>
        <dbReference type="SAM" id="Phobius"/>
    </source>
</evidence>
<evidence type="ECO:0000313" key="12">
    <source>
        <dbReference type="EMBL" id="RZF44817.1"/>
    </source>
</evidence>
<dbReference type="SUPFAM" id="SSF101912">
    <property type="entry name" value="Sema domain"/>
    <property type="match status" value="1"/>
</dbReference>
<dbReference type="SMART" id="SM00423">
    <property type="entry name" value="PSI"/>
    <property type="match status" value="1"/>
</dbReference>
<keyword evidence="13" id="KW-1185">Reference proteome</keyword>
<evidence type="ECO:0000256" key="1">
    <source>
        <dbReference type="ARBA" id="ARBA00004370"/>
    </source>
</evidence>
<dbReference type="STRING" id="195883.A0A482XGI0"/>
<evidence type="ECO:0000256" key="3">
    <source>
        <dbReference type="ARBA" id="ARBA00022902"/>
    </source>
</evidence>
<dbReference type="GO" id="GO:0007411">
    <property type="term" value="P:axon guidance"/>
    <property type="evidence" value="ECO:0007669"/>
    <property type="project" value="TreeGrafter"/>
</dbReference>
<keyword evidence="10" id="KW-0732">Signal</keyword>
<keyword evidence="9" id="KW-0812">Transmembrane</keyword>
<dbReference type="FunCoup" id="A0A482XGI0">
    <property type="interactions" value="113"/>
</dbReference>
<feature type="domain" description="Sema" evidence="11">
    <location>
        <begin position="48"/>
        <end position="508"/>
    </location>
</feature>
<dbReference type="Gene3D" id="3.30.1680.10">
    <property type="entry name" value="ligand-binding face of the semaphorins, domain 2"/>
    <property type="match status" value="1"/>
</dbReference>
<dbReference type="InterPro" id="IPR015943">
    <property type="entry name" value="WD40/YVTN_repeat-like_dom_sf"/>
</dbReference>
<dbReference type="SMR" id="A0A482XGI0"/>
<dbReference type="InParanoid" id="A0A482XGI0"/>
<evidence type="ECO:0000256" key="8">
    <source>
        <dbReference type="SAM" id="MobiDB-lite"/>
    </source>
</evidence>
<evidence type="ECO:0000256" key="5">
    <source>
        <dbReference type="ARBA" id="ARBA00023157"/>
    </source>
</evidence>
<dbReference type="InterPro" id="IPR042068">
    <property type="entry name" value="SEM1A_sema_dom"/>
</dbReference>